<evidence type="ECO:0000313" key="1">
    <source>
        <dbReference type="EMBL" id="MCI03721.1"/>
    </source>
</evidence>
<reference evidence="1 2" key="1">
    <citation type="journal article" date="2018" name="Front. Plant Sci.">
        <title>Red Clover (Trifolium pratense) and Zigzag Clover (T. medium) - A Picture of Genomic Similarities and Differences.</title>
        <authorList>
            <person name="Dluhosova J."/>
            <person name="Istvanek J."/>
            <person name="Nedelnik J."/>
            <person name="Repkova J."/>
        </authorList>
    </citation>
    <scope>NUCLEOTIDE SEQUENCE [LARGE SCALE GENOMIC DNA]</scope>
    <source>
        <strain evidence="2">cv. 10/8</strain>
        <tissue evidence="1">Leaf</tissue>
    </source>
</reference>
<sequence length="98" mass="11127">MKLSITYPSPLITVFRNSLDDRYKLVKSHIITPYYTLHYLQTSTFFFMHQTLATFDMGDGTYLVNISTVNGMVQIDTGLVRGVITGTVYDIDNNPIVI</sequence>
<keyword evidence="2" id="KW-1185">Reference proteome</keyword>
<accession>A0A392NV73</accession>
<name>A0A392NV73_9FABA</name>
<dbReference type="Proteomes" id="UP000265520">
    <property type="component" value="Unassembled WGS sequence"/>
</dbReference>
<dbReference type="EMBL" id="LXQA010053066">
    <property type="protein sequence ID" value="MCI03721.1"/>
    <property type="molecule type" value="Genomic_DNA"/>
</dbReference>
<evidence type="ECO:0000313" key="2">
    <source>
        <dbReference type="Proteomes" id="UP000265520"/>
    </source>
</evidence>
<protein>
    <submittedName>
        <fullName evidence="1">Fasciclin-like arabinogalactan protein</fullName>
    </submittedName>
</protein>
<proteinExistence type="predicted"/>
<organism evidence="1 2">
    <name type="scientific">Trifolium medium</name>
    <dbReference type="NCBI Taxonomy" id="97028"/>
    <lineage>
        <taxon>Eukaryota</taxon>
        <taxon>Viridiplantae</taxon>
        <taxon>Streptophyta</taxon>
        <taxon>Embryophyta</taxon>
        <taxon>Tracheophyta</taxon>
        <taxon>Spermatophyta</taxon>
        <taxon>Magnoliopsida</taxon>
        <taxon>eudicotyledons</taxon>
        <taxon>Gunneridae</taxon>
        <taxon>Pentapetalae</taxon>
        <taxon>rosids</taxon>
        <taxon>fabids</taxon>
        <taxon>Fabales</taxon>
        <taxon>Fabaceae</taxon>
        <taxon>Papilionoideae</taxon>
        <taxon>50 kb inversion clade</taxon>
        <taxon>NPAAA clade</taxon>
        <taxon>Hologalegina</taxon>
        <taxon>IRL clade</taxon>
        <taxon>Trifolieae</taxon>
        <taxon>Trifolium</taxon>
    </lineage>
</organism>
<comment type="caution">
    <text evidence="1">The sequence shown here is derived from an EMBL/GenBank/DDBJ whole genome shotgun (WGS) entry which is preliminary data.</text>
</comment>
<dbReference type="AlphaFoldDB" id="A0A392NV73"/>